<evidence type="ECO:0000256" key="4">
    <source>
        <dbReference type="PROSITE-ProRule" id="PRU00433"/>
    </source>
</evidence>
<keyword evidence="2 4" id="KW-0479">Metal-binding</keyword>
<gene>
    <name evidence="6" type="ORF">J7I43_09780</name>
</gene>
<dbReference type="PROSITE" id="PS51007">
    <property type="entry name" value="CYTC"/>
    <property type="match status" value="1"/>
</dbReference>
<proteinExistence type="predicted"/>
<evidence type="ECO:0000256" key="2">
    <source>
        <dbReference type="ARBA" id="ARBA00022723"/>
    </source>
</evidence>
<dbReference type="InterPro" id="IPR036909">
    <property type="entry name" value="Cyt_c-like_dom_sf"/>
</dbReference>
<keyword evidence="3 4" id="KW-0408">Iron</keyword>
<name>A0ABS3YEE9_9BACT</name>
<evidence type="ECO:0000313" key="7">
    <source>
        <dbReference type="Proteomes" id="UP000679126"/>
    </source>
</evidence>
<comment type="caution">
    <text evidence="6">The sequence shown here is derived from an EMBL/GenBank/DDBJ whole genome shotgun (WGS) entry which is preliminary data.</text>
</comment>
<reference evidence="7" key="1">
    <citation type="submission" date="2021-03" db="EMBL/GenBank/DDBJ databases">
        <title>Assistant Professor.</title>
        <authorList>
            <person name="Huq M.A."/>
        </authorList>
    </citation>
    <scope>NUCLEOTIDE SEQUENCE [LARGE SCALE GENOMIC DNA]</scope>
    <source>
        <strain evidence="7">MAH-28</strain>
    </source>
</reference>
<dbReference type="RefSeq" id="WP_209145488.1">
    <property type="nucleotide sequence ID" value="NZ_JAGHKP010000002.1"/>
</dbReference>
<dbReference type="Gene3D" id="1.10.760.10">
    <property type="entry name" value="Cytochrome c-like domain"/>
    <property type="match status" value="1"/>
</dbReference>
<evidence type="ECO:0000256" key="3">
    <source>
        <dbReference type="ARBA" id="ARBA00023004"/>
    </source>
</evidence>
<evidence type="ECO:0000313" key="6">
    <source>
        <dbReference type="EMBL" id="MBO9152499.1"/>
    </source>
</evidence>
<keyword evidence="1 4" id="KW-0349">Heme</keyword>
<protein>
    <recommendedName>
        <fullName evidence="5">Cytochrome c domain-containing protein</fullName>
    </recommendedName>
</protein>
<accession>A0ABS3YEE9</accession>
<feature type="domain" description="Cytochrome c" evidence="5">
    <location>
        <begin position="36"/>
        <end position="98"/>
    </location>
</feature>
<evidence type="ECO:0000259" key="5">
    <source>
        <dbReference type="PROSITE" id="PS51007"/>
    </source>
</evidence>
<dbReference type="InterPro" id="IPR009056">
    <property type="entry name" value="Cyt_c-like_dom"/>
</dbReference>
<sequence length="98" mass="10827">MKTLIQLCLIAVVLYGCSAGLNPKDTAAVEAAFSKYEESDGKAIFKEKCARCHGYRLPETRTAEKWPRIIDRMAPKAKLNEDQKAAVLAFVTKHAKAS</sequence>
<dbReference type="PROSITE" id="PS51257">
    <property type="entry name" value="PROKAR_LIPOPROTEIN"/>
    <property type="match status" value="1"/>
</dbReference>
<dbReference type="SUPFAM" id="SSF46626">
    <property type="entry name" value="Cytochrome c"/>
    <property type="match status" value="1"/>
</dbReference>
<dbReference type="EMBL" id="JAGHKP010000002">
    <property type="protein sequence ID" value="MBO9152499.1"/>
    <property type="molecule type" value="Genomic_DNA"/>
</dbReference>
<keyword evidence="7" id="KW-1185">Reference proteome</keyword>
<organism evidence="6 7">
    <name type="scientific">Chitinophaga chungangae</name>
    <dbReference type="NCBI Taxonomy" id="2821488"/>
    <lineage>
        <taxon>Bacteria</taxon>
        <taxon>Pseudomonadati</taxon>
        <taxon>Bacteroidota</taxon>
        <taxon>Chitinophagia</taxon>
        <taxon>Chitinophagales</taxon>
        <taxon>Chitinophagaceae</taxon>
        <taxon>Chitinophaga</taxon>
    </lineage>
</organism>
<dbReference type="Proteomes" id="UP000679126">
    <property type="component" value="Unassembled WGS sequence"/>
</dbReference>
<evidence type="ECO:0000256" key="1">
    <source>
        <dbReference type="ARBA" id="ARBA00022617"/>
    </source>
</evidence>